<keyword evidence="1" id="KW-0472">Membrane</keyword>
<comment type="caution">
    <text evidence="2">The sequence shown here is derived from an EMBL/GenBank/DDBJ whole genome shotgun (WGS) entry which is preliminary data.</text>
</comment>
<dbReference type="Proteomes" id="UP000297597">
    <property type="component" value="Unassembled WGS sequence"/>
</dbReference>
<organism evidence="2 3">
    <name type="scientific">Pelotomaculum propionicicum</name>
    <dbReference type="NCBI Taxonomy" id="258475"/>
    <lineage>
        <taxon>Bacteria</taxon>
        <taxon>Bacillati</taxon>
        <taxon>Bacillota</taxon>
        <taxon>Clostridia</taxon>
        <taxon>Eubacteriales</taxon>
        <taxon>Desulfotomaculaceae</taxon>
        <taxon>Pelotomaculum</taxon>
    </lineage>
</organism>
<proteinExistence type="predicted"/>
<reference evidence="2 3" key="1">
    <citation type="journal article" date="2018" name="Environ. Microbiol.">
        <title>Novel energy conservation strategies and behaviour of Pelotomaculum schinkii driving syntrophic propionate catabolism.</title>
        <authorList>
            <person name="Hidalgo-Ahumada C.A.P."/>
            <person name="Nobu M.K."/>
            <person name="Narihiro T."/>
            <person name="Tamaki H."/>
            <person name="Liu W.T."/>
            <person name="Kamagata Y."/>
            <person name="Stams A.J.M."/>
            <person name="Imachi H."/>
            <person name="Sousa D.Z."/>
        </authorList>
    </citation>
    <scope>NUCLEOTIDE SEQUENCE [LARGE SCALE GENOMIC DNA]</scope>
    <source>
        <strain evidence="2 3">MGP</strain>
    </source>
</reference>
<feature type="transmembrane region" description="Helical" evidence="1">
    <location>
        <begin position="40"/>
        <end position="57"/>
    </location>
</feature>
<dbReference type="Pfam" id="PF13367">
    <property type="entry name" value="PrsW-protease"/>
    <property type="match status" value="1"/>
</dbReference>
<feature type="transmembrane region" description="Helical" evidence="1">
    <location>
        <begin position="102"/>
        <end position="123"/>
    </location>
</feature>
<evidence type="ECO:0000313" key="3">
    <source>
        <dbReference type="Proteomes" id="UP000297597"/>
    </source>
</evidence>
<dbReference type="OrthoDB" id="2053146at2"/>
<evidence type="ECO:0000256" key="1">
    <source>
        <dbReference type="SAM" id="Phobius"/>
    </source>
</evidence>
<feature type="transmembrane region" description="Helical" evidence="1">
    <location>
        <begin position="174"/>
        <end position="191"/>
    </location>
</feature>
<feature type="transmembrane region" description="Helical" evidence="1">
    <location>
        <begin position="135"/>
        <end position="162"/>
    </location>
</feature>
<accession>A0A4Y7RKJ0</accession>
<dbReference type="AlphaFoldDB" id="A0A4Y7RKJ0"/>
<dbReference type="RefSeq" id="WP_134215133.1">
    <property type="nucleotide sequence ID" value="NZ_QFFZ01000050.1"/>
</dbReference>
<dbReference type="GO" id="GO:0008233">
    <property type="term" value="F:peptidase activity"/>
    <property type="evidence" value="ECO:0007669"/>
    <property type="project" value="InterPro"/>
</dbReference>
<dbReference type="InterPro" id="IPR026898">
    <property type="entry name" value="PrsW"/>
</dbReference>
<evidence type="ECO:0008006" key="4">
    <source>
        <dbReference type="Google" id="ProtNLM"/>
    </source>
</evidence>
<dbReference type="EMBL" id="QFFZ01000050">
    <property type="protein sequence ID" value="TEB09373.1"/>
    <property type="molecule type" value="Genomic_DNA"/>
</dbReference>
<feature type="transmembrane region" description="Helical" evidence="1">
    <location>
        <begin position="197"/>
        <end position="215"/>
    </location>
</feature>
<sequence>MLNDILSGLFSSDIPGFTFSMLIPLLFLSAMIKNQRSRHIILYFCWGLFAVVFAYILNEWFSGDTSLSAGLTSDIAPIVEETLKALPLLLFFRRRDGDDPNLIIYCAMASGIGFSVQETLYYFTSFTADPGLFSLFPLLVRTATTCLMHGMSTAVIGFGIVITSRYKGIRIPMILGLLSLAATIHSLYNILIGTRLAIIALLMPAVLYFTGLALLSGDDEEPEGGPENES</sequence>
<protein>
    <recommendedName>
        <fullName evidence="4">Protease PrsW</fullName>
    </recommendedName>
</protein>
<gene>
    <name evidence="2" type="ORF">Pmgp_03194</name>
</gene>
<feature type="transmembrane region" description="Helical" evidence="1">
    <location>
        <begin position="6"/>
        <end position="28"/>
    </location>
</feature>
<evidence type="ECO:0000313" key="2">
    <source>
        <dbReference type="EMBL" id="TEB09373.1"/>
    </source>
</evidence>
<dbReference type="PANTHER" id="PTHR36844:SF1">
    <property type="entry name" value="PROTEASE PRSW"/>
    <property type="match status" value="1"/>
</dbReference>
<keyword evidence="1" id="KW-0812">Transmembrane</keyword>
<dbReference type="PANTHER" id="PTHR36844">
    <property type="entry name" value="PROTEASE PRSW"/>
    <property type="match status" value="1"/>
</dbReference>
<keyword evidence="1" id="KW-1133">Transmembrane helix</keyword>
<name>A0A4Y7RKJ0_9FIRM</name>
<keyword evidence="3" id="KW-1185">Reference proteome</keyword>